<keyword evidence="1" id="KW-0812">Transmembrane</keyword>
<dbReference type="AlphaFoldDB" id="A0A2S4K0J9"/>
<protein>
    <submittedName>
        <fullName evidence="2">Uncharacterized protein</fullName>
    </submittedName>
</protein>
<evidence type="ECO:0000313" key="3">
    <source>
        <dbReference type="Proteomes" id="UP000237350"/>
    </source>
</evidence>
<feature type="transmembrane region" description="Helical" evidence="1">
    <location>
        <begin position="98"/>
        <end position="122"/>
    </location>
</feature>
<sequence length="190" mass="20714">MTQKRTSRRFGIRVMLVSALLGLVTPSSPVVAGVWPSVEGVSFPSGRGHLPGSFLFQEKPLLPYHAGRPELLGSDAPPRPYEPGEFPEWAYHLRRGEIVAIGSFPLAVIVSGIGLQLGRFAVKSLEEGQFSREYAPFFFSTRSGSQYNQDERVGLLISAGIISVAVAVADYILGRREGRVAAEKGEENNR</sequence>
<evidence type="ECO:0000256" key="1">
    <source>
        <dbReference type="SAM" id="Phobius"/>
    </source>
</evidence>
<proteinExistence type="predicted"/>
<evidence type="ECO:0000313" key="2">
    <source>
        <dbReference type="EMBL" id="POR05291.1"/>
    </source>
</evidence>
<gene>
    <name evidence="2" type="ORF">AU468_02035</name>
</gene>
<dbReference type="OrthoDB" id="362894at2"/>
<organism evidence="2 3">
    <name type="scientific">Alkalispirochaeta sphaeroplastigenens</name>
    <dbReference type="NCBI Taxonomy" id="1187066"/>
    <lineage>
        <taxon>Bacteria</taxon>
        <taxon>Pseudomonadati</taxon>
        <taxon>Spirochaetota</taxon>
        <taxon>Spirochaetia</taxon>
        <taxon>Spirochaetales</taxon>
        <taxon>Spirochaetaceae</taxon>
        <taxon>Alkalispirochaeta</taxon>
    </lineage>
</organism>
<keyword evidence="1" id="KW-1133">Transmembrane helix</keyword>
<dbReference type="RefSeq" id="WP_103679285.1">
    <property type="nucleotide sequence ID" value="NZ_LPWH01000004.1"/>
</dbReference>
<reference evidence="3" key="1">
    <citation type="submission" date="2015-12" db="EMBL/GenBank/DDBJ databases">
        <authorList>
            <person name="Lodha T.D."/>
            <person name="Chintalapati S."/>
            <person name="Chintalapati V.R."/>
            <person name="Sravanthi T."/>
        </authorList>
    </citation>
    <scope>NUCLEOTIDE SEQUENCE [LARGE SCALE GENOMIC DNA]</scope>
    <source>
        <strain evidence="3">JC133</strain>
    </source>
</reference>
<accession>A0A2S4K0J9</accession>
<feature type="transmembrane region" description="Helical" evidence="1">
    <location>
        <begin position="153"/>
        <end position="173"/>
    </location>
</feature>
<keyword evidence="1" id="KW-0472">Membrane</keyword>
<dbReference type="EMBL" id="LPWH01000004">
    <property type="protein sequence ID" value="POR05291.1"/>
    <property type="molecule type" value="Genomic_DNA"/>
</dbReference>
<comment type="caution">
    <text evidence="2">The sequence shown here is derived from an EMBL/GenBank/DDBJ whole genome shotgun (WGS) entry which is preliminary data.</text>
</comment>
<name>A0A2S4K0J9_9SPIO</name>
<dbReference type="Proteomes" id="UP000237350">
    <property type="component" value="Unassembled WGS sequence"/>
</dbReference>
<keyword evidence="3" id="KW-1185">Reference proteome</keyword>